<dbReference type="OrthoDB" id="389639at2"/>
<protein>
    <recommendedName>
        <fullName evidence="3">Lipoprotein</fullName>
    </recommendedName>
</protein>
<proteinExistence type="predicted"/>
<name>A0A2K8SDP2_9MOLU</name>
<dbReference type="KEGG" id="sfz:SFLOR_v1c04910"/>
<accession>A0A2K8SDP2</accession>
<evidence type="ECO:0008006" key="3">
    <source>
        <dbReference type="Google" id="ProtNLM"/>
    </source>
</evidence>
<evidence type="ECO:0000313" key="1">
    <source>
        <dbReference type="EMBL" id="AUB31543.1"/>
    </source>
</evidence>
<sequence>MKKILNLLSSITIISSSILTVTSCGNPISGSSFYNTNYNKAFGIIFSTKAEDKSINFSMLPDLKAIPKPDPGRLKPSTFNYATDKIKKLKLKDNEIKLNCENYVCNQNNSFKGKKLTREEYNTNDEDKIIIQYAIDDLAQWFLIPPDFNEEIFYDFSNLVLNANYQNNIYFFNKNNELETEELILWSKQDYINISNENKKIENSFTFFDKDIRLTTEIIDLILNSKNSKIENIITLPEKNNENKNKRLVINFEDIDKEKETLTKQSVENLFKYYQNNLKFTEKVETEKPESDNSQVVSKKTYKSDNLKSFEIEKAEIKEIVININYKLDVKGESK</sequence>
<dbReference type="Proteomes" id="UP000231823">
    <property type="component" value="Chromosome"/>
</dbReference>
<dbReference type="AlphaFoldDB" id="A0A2K8SDP2"/>
<keyword evidence="2" id="KW-1185">Reference proteome</keyword>
<dbReference type="EMBL" id="CP025057">
    <property type="protein sequence ID" value="AUB31543.1"/>
    <property type="molecule type" value="Genomic_DNA"/>
</dbReference>
<organism evidence="1 2">
    <name type="scientific">Spiroplasma floricola 23-6</name>
    <dbReference type="NCBI Taxonomy" id="1336749"/>
    <lineage>
        <taxon>Bacteria</taxon>
        <taxon>Bacillati</taxon>
        <taxon>Mycoplasmatota</taxon>
        <taxon>Mollicutes</taxon>
        <taxon>Entomoplasmatales</taxon>
        <taxon>Spiroplasmataceae</taxon>
        <taxon>Spiroplasma</taxon>
    </lineage>
</organism>
<evidence type="ECO:0000313" key="2">
    <source>
        <dbReference type="Proteomes" id="UP000231823"/>
    </source>
</evidence>
<dbReference type="PROSITE" id="PS51257">
    <property type="entry name" value="PROKAR_LIPOPROTEIN"/>
    <property type="match status" value="1"/>
</dbReference>
<dbReference type="RefSeq" id="WP_100916530.1">
    <property type="nucleotide sequence ID" value="NZ_CP025057.1"/>
</dbReference>
<reference evidence="1 2" key="1">
    <citation type="submission" date="2017-12" db="EMBL/GenBank/DDBJ databases">
        <title>Complete genome sequence of Spiroplasma floricola 23-6 (ATCC 29989).</title>
        <authorList>
            <person name="Tsai Y.-M."/>
            <person name="Wu P.-S."/>
            <person name="Lo W.-S."/>
            <person name="Kuo C.-H."/>
        </authorList>
    </citation>
    <scope>NUCLEOTIDE SEQUENCE [LARGE SCALE GENOMIC DNA]</scope>
    <source>
        <strain evidence="1 2">23-6</strain>
    </source>
</reference>
<gene>
    <name evidence="1" type="ORF">SFLOR_v1c04910</name>
</gene>